<feature type="domain" description="B box-type" evidence="8">
    <location>
        <begin position="166"/>
        <end position="210"/>
    </location>
</feature>
<dbReference type="PANTHER" id="PTHR25462:SF296">
    <property type="entry name" value="MEIOTIC P26, ISOFORM F"/>
    <property type="match status" value="1"/>
</dbReference>
<evidence type="ECO:0000259" key="7">
    <source>
        <dbReference type="PROSITE" id="PS50089"/>
    </source>
</evidence>
<dbReference type="AlphaFoldDB" id="A0AA89BYG3"/>
<dbReference type="SUPFAM" id="SSF57845">
    <property type="entry name" value="B-box zinc-binding domain"/>
    <property type="match status" value="1"/>
</dbReference>
<keyword evidence="10" id="KW-1185">Reference proteome</keyword>
<dbReference type="Pfam" id="PF13445">
    <property type="entry name" value="zf-RING_UBOX"/>
    <property type="match status" value="1"/>
</dbReference>
<gene>
    <name evidence="9" type="ORF">FSP39_010646</name>
</gene>
<keyword evidence="2" id="KW-0479">Metal-binding</keyword>
<feature type="domain" description="B box-type" evidence="8">
    <location>
        <begin position="102"/>
        <end position="152"/>
    </location>
</feature>
<keyword evidence="3 5" id="KW-0863">Zinc-finger</keyword>
<keyword evidence="6" id="KW-0175">Coiled coil</keyword>
<sequence length="702" mass="80463">MSSLSEGDEEKEIDILTCPICLNTLNKPRQLECLHNFCHKCLQEYISSSGENGEHGKGKFICPVCKIPCRVPFPEKPRNKWATQFPTDSLVTSLADSASLKTDSQTCAPCKREGKHSEAKFWCRDCFEAMCDSCKLIHKKIRQIKSHKILRLEEVRSSPQILKMVEGNVDCTQHTKRQIELFCRQHRKLCCVVCFATDHRECPDVKTIDELVKDEKSEGELTEIIEAMKEVMNRAEEQISHKTQTLTLMTFKHEELAEKIESITRKAIERLKSLRNEAIEKFEICHSKETKRIEYQRDILQSSKLAMKMDLKYLEAVTKYGSPKQVFITSEKIRHQVGFHREILTVDQENHEDVDYKFEFNEIVEDLSHKLSALGKLKVLRNSLDEMVHDNDRETGMKSVTFSIAPNQAPTRLSVKTYSTATPSSRPHTLENCEASRIRMRKEKDYDGSMGSDRKISWFTGGTFCLDNGQFIMADYNNHKLKRFKRDVYSPIMEYPVESAPFDIALVQDDEILVSFPHECRINRYKLRDDDILKQTDTITTLSPPEGVAFVDQNIVASFSNCIKIMDEYGKEVVNIPTKESSAYTIPIVASKTGNTFVHRDGNVIVIRSLDGDEIFRFRHRQLKDPSGISMDFKDNIYVCDCNSSNIYQISADGQRGRIIRSSRLCVGRPVGIGFDGTGKRLWLTSNIQRSGQLLTMYTLSC</sequence>
<dbReference type="InterPro" id="IPR013083">
    <property type="entry name" value="Znf_RING/FYVE/PHD"/>
</dbReference>
<accession>A0AA89BYG3</accession>
<organism evidence="9 10">
    <name type="scientific">Pinctada imbricata</name>
    <name type="common">Atlantic pearl-oyster</name>
    <name type="synonym">Pinctada martensii</name>
    <dbReference type="NCBI Taxonomy" id="66713"/>
    <lineage>
        <taxon>Eukaryota</taxon>
        <taxon>Metazoa</taxon>
        <taxon>Spiralia</taxon>
        <taxon>Lophotrochozoa</taxon>
        <taxon>Mollusca</taxon>
        <taxon>Bivalvia</taxon>
        <taxon>Autobranchia</taxon>
        <taxon>Pteriomorphia</taxon>
        <taxon>Pterioida</taxon>
        <taxon>Pterioidea</taxon>
        <taxon>Pteriidae</taxon>
        <taxon>Pinctada</taxon>
    </lineage>
</organism>
<dbReference type="Gene3D" id="3.30.160.60">
    <property type="entry name" value="Classic Zinc Finger"/>
    <property type="match status" value="1"/>
</dbReference>
<dbReference type="Gene3D" id="2.120.10.30">
    <property type="entry name" value="TolB, C-terminal domain"/>
    <property type="match status" value="1"/>
</dbReference>
<dbReference type="CDD" id="cd19757">
    <property type="entry name" value="Bbox1"/>
    <property type="match status" value="1"/>
</dbReference>
<evidence type="ECO:0000256" key="3">
    <source>
        <dbReference type="ARBA" id="ARBA00022771"/>
    </source>
</evidence>
<feature type="coiled-coil region" evidence="6">
    <location>
        <begin position="218"/>
        <end position="277"/>
    </location>
</feature>
<dbReference type="Gene3D" id="2.40.10.500">
    <property type="match status" value="1"/>
</dbReference>
<dbReference type="InterPro" id="IPR011042">
    <property type="entry name" value="6-blade_b-propeller_TolB-like"/>
</dbReference>
<comment type="caution">
    <text evidence="9">The sequence shown here is derived from an EMBL/GenBank/DDBJ whole genome shotgun (WGS) entry which is preliminary data.</text>
</comment>
<evidence type="ECO:0000256" key="1">
    <source>
        <dbReference type="ARBA" id="ARBA00022553"/>
    </source>
</evidence>
<dbReference type="Gene3D" id="3.30.40.10">
    <property type="entry name" value="Zinc/RING finger domain, C3HC4 (zinc finger)"/>
    <property type="match status" value="1"/>
</dbReference>
<evidence type="ECO:0000256" key="5">
    <source>
        <dbReference type="PROSITE-ProRule" id="PRU00024"/>
    </source>
</evidence>
<dbReference type="InterPro" id="IPR001841">
    <property type="entry name" value="Znf_RING"/>
</dbReference>
<evidence type="ECO:0000256" key="6">
    <source>
        <dbReference type="SAM" id="Coils"/>
    </source>
</evidence>
<dbReference type="GO" id="GO:0008270">
    <property type="term" value="F:zinc ion binding"/>
    <property type="evidence" value="ECO:0007669"/>
    <property type="project" value="UniProtKB-KW"/>
</dbReference>
<name>A0AA89BYG3_PINIB</name>
<dbReference type="PANTHER" id="PTHR25462">
    <property type="entry name" value="BONUS, ISOFORM C-RELATED"/>
    <property type="match status" value="1"/>
</dbReference>
<dbReference type="InterPro" id="IPR000315">
    <property type="entry name" value="Znf_B-box"/>
</dbReference>
<dbReference type="PROSITE" id="PS50119">
    <property type="entry name" value="ZF_BBOX"/>
    <property type="match status" value="2"/>
</dbReference>
<dbReference type="InterPro" id="IPR017907">
    <property type="entry name" value="Znf_RING_CS"/>
</dbReference>
<keyword evidence="4" id="KW-0862">Zinc</keyword>
<dbReference type="PROSITE" id="PS00518">
    <property type="entry name" value="ZF_RING_1"/>
    <property type="match status" value="1"/>
</dbReference>
<dbReference type="SMART" id="SM00184">
    <property type="entry name" value="RING"/>
    <property type="match status" value="1"/>
</dbReference>
<evidence type="ECO:0000313" key="10">
    <source>
        <dbReference type="Proteomes" id="UP001186944"/>
    </source>
</evidence>
<dbReference type="EMBL" id="VSWD01000008">
    <property type="protein sequence ID" value="KAK3095129.1"/>
    <property type="molecule type" value="Genomic_DNA"/>
</dbReference>
<dbReference type="InterPro" id="IPR027370">
    <property type="entry name" value="Znf-RING_euk"/>
</dbReference>
<dbReference type="PROSITE" id="PS50089">
    <property type="entry name" value="ZF_RING_2"/>
    <property type="match status" value="1"/>
</dbReference>
<protein>
    <submittedName>
        <fullName evidence="9">Uncharacterized protein</fullName>
    </submittedName>
</protein>
<evidence type="ECO:0000256" key="2">
    <source>
        <dbReference type="ARBA" id="ARBA00022723"/>
    </source>
</evidence>
<keyword evidence="1" id="KW-0597">Phosphoprotein</keyword>
<dbReference type="Proteomes" id="UP001186944">
    <property type="component" value="Unassembled WGS sequence"/>
</dbReference>
<feature type="domain" description="RING-type" evidence="7">
    <location>
        <begin position="18"/>
        <end position="66"/>
    </location>
</feature>
<reference evidence="9" key="1">
    <citation type="submission" date="2019-08" db="EMBL/GenBank/DDBJ databases">
        <title>The improved chromosome-level genome for the pearl oyster Pinctada fucata martensii using PacBio sequencing and Hi-C.</title>
        <authorList>
            <person name="Zheng Z."/>
        </authorList>
    </citation>
    <scope>NUCLEOTIDE SEQUENCE</scope>
    <source>
        <strain evidence="9">ZZ-2019</strain>
        <tissue evidence="9">Adductor muscle</tissue>
    </source>
</reference>
<dbReference type="SUPFAM" id="SSF101898">
    <property type="entry name" value="NHL repeat"/>
    <property type="match status" value="1"/>
</dbReference>
<dbReference type="InterPro" id="IPR047153">
    <property type="entry name" value="TRIM45/56/19-like"/>
</dbReference>
<evidence type="ECO:0000259" key="8">
    <source>
        <dbReference type="PROSITE" id="PS50119"/>
    </source>
</evidence>
<evidence type="ECO:0000313" key="9">
    <source>
        <dbReference type="EMBL" id="KAK3095129.1"/>
    </source>
</evidence>
<dbReference type="SUPFAM" id="SSF57850">
    <property type="entry name" value="RING/U-box"/>
    <property type="match status" value="1"/>
</dbReference>
<evidence type="ECO:0000256" key="4">
    <source>
        <dbReference type="ARBA" id="ARBA00022833"/>
    </source>
</evidence>
<proteinExistence type="predicted"/>